<reference evidence="7" key="2">
    <citation type="submission" date="2025-08" db="UniProtKB">
        <authorList>
            <consortium name="RefSeq"/>
        </authorList>
    </citation>
    <scope>IDENTIFICATION</scope>
    <source>
        <tissue evidence="7">Leaf</tissue>
    </source>
</reference>
<organism evidence="6 7">
    <name type="scientific">Camelina sativa</name>
    <name type="common">False flax</name>
    <name type="synonym">Myagrum sativum</name>
    <dbReference type="NCBI Taxonomy" id="90675"/>
    <lineage>
        <taxon>Eukaryota</taxon>
        <taxon>Viridiplantae</taxon>
        <taxon>Streptophyta</taxon>
        <taxon>Embryophyta</taxon>
        <taxon>Tracheophyta</taxon>
        <taxon>Spermatophyta</taxon>
        <taxon>Magnoliopsida</taxon>
        <taxon>eudicotyledons</taxon>
        <taxon>Gunneridae</taxon>
        <taxon>Pentapetalae</taxon>
        <taxon>rosids</taxon>
        <taxon>malvids</taxon>
        <taxon>Brassicales</taxon>
        <taxon>Brassicaceae</taxon>
        <taxon>Camelineae</taxon>
        <taxon>Camelina</taxon>
    </lineage>
</organism>
<keyword evidence="6" id="KW-1185">Reference proteome</keyword>
<sequence>MVSYWKVWESREPDNSFALLPSYLYCIGQAYPGTVTHLHQEANKFKYLFLAFSFSLSGFASMRRVIILDAAPIRVRFEGCLLIASCQDPNFQEYPLAFGIVDEDWDWFFRMLNTVIPDSDNLAFVSKWHSSICVGIRRVYPKSSHGACVVYLHREICTIFDNRDLADLVSEAARAYRVDEFHAAFDEIGRIEPECANYLEGIGFCHWTRSHCMGNRFNIMTCDVAKSVNSVLKEAGELPIIPLLEFIQTTLLTWFAMRREAVIAETSSFPPKVHEWICQNLKISEGLTAPRVDAFEYYVKGDLRRHSFHVNLKRKTCTCREYNSLGIPCSHAICAAVADGYAIHELVGLDYTTG</sequence>
<evidence type="ECO:0000313" key="7">
    <source>
        <dbReference type="RefSeq" id="XP_019087299.1"/>
    </source>
</evidence>
<dbReference type="PANTHER" id="PTHR31973:SF187">
    <property type="entry name" value="MUTATOR TRANSPOSASE MUDRA PROTEIN"/>
    <property type="match status" value="1"/>
</dbReference>
<dbReference type="InterPro" id="IPR006564">
    <property type="entry name" value="Znf_PMZ"/>
</dbReference>
<keyword evidence="1" id="KW-0479">Metal-binding</keyword>
<evidence type="ECO:0000259" key="5">
    <source>
        <dbReference type="PROSITE" id="PS50966"/>
    </source>
</evidence>
<dbReference type="InterPro" id="IPR007527">
    <property type="entry name" value="Znf_SWIM"/>
</dbReference>
<dbReference type="PROSITE" id="PS50966">
    <property type="entry name" value="ZF_SWIM"/>
    <property type="match status" value="1"/>
</dbReference>
<dbReference type="RefSeq" id="XP_019087299.1">
    <property type="nucleotide sequence ID" value="XM_019231754.1"/>
</dbReference>
<protein>
    <submittedName>
        <fullName evidence="7">Uncharacterized protein LOC109127224</fullName>
    </submittedName>
</protein>
<dbReference type="Pfam" id="PF04434">
    <property type="entry name" value="SWIM"/>
    <property type="match status" value="1"/>
</dbReference>
<dbReference type="Proteomes" id="UP000694864">
    <property type="component" value="Chromosome 11"/>
</dbReference>
<dbReference type="GeneID" id="109127224"/>
<evidence type="ECO:0000256" key="4">
    <source>
        <dbReference type="PROSITE-ProRule" id="PRU00325"/>
    </source>
</evidence>
<feature type="domain" description="SWIM-type" evidence="5">
    <location>
        <begin position="308"/>
        <end position="340"/>
    </location>
</feature>
<keyword evidence="3" id="KW-0862">Zinc</keyword>
<evidence type="ECO:0000313" key="6">
    <source>
        <dbReference type="Proteomes" id="UP000694864"/>
    </source>
</evidence>
<dbReference type="PANTHER" id="PTHR31973">
    <property type="entry name" value="POLYPROTEIN, PUTATIVE-RELATED"/>
    <property type="match status" value="1"/>
</dbReference>
<evidence type="ECO:0000256" key="3">
    <source>
        <dbReference type="ARBA" id="ARBA00022833"/>
    </source>
</evidence>
<dbReference type="SMART" id="SM00575">
    <property type="entry name" value="ZnF_PMZ"/>
    <property type="match status" value="1"/>
</dbReference>
<name>A0ABM1QKL1_CAMSA</name>
<gene>
    <name evidence="7" type="primary">LOC109127224</name>
</gene>
<accession>A0ABM1QKL1</accession>
<evidence type="ECO:0000256" key="2">
    <source>
        <dbReference type="ARBA" id="ARBA00022771"/>
    </source>
</evidence>
<evidence type="ECO:0000256" key="1">
    <source>
        <dbReference type="ARBA" id="ARBA00022723"/>
    </source>
</evidence>
<reference evidence="6" key="1">
    <citation type="journal article" date="2014" name="Nat. Commun.">
        <title>The emerging biofuel crop Camelina sativa retains a highly undifferentiated hexaploid genome structure.</title>
        <authorList>
            <person name="Kagale S."/>
            <person name="Koh C."/>
            <person name="Nixon J."/>
            <person name="Bollina V."/>
            <person name="Clarke W.E."/>
            <person name="Tuteja R."/>
            <person name="Spillane C."/>
            <person name="Robinson S.J."/>
            <person name="Links M.G."/>
            <person name="Clarke C."/>
            <person name="Higgins E.E."/>
            <person name="Huebert T."/>
            <person name="Sharpe A.G."/>
            <person name="Parkin I.A."/>
        </authorList>
    </citation>
    <scope>NUCLEOTIDE SEQUENCE [LARGE SCALE GENOMIC DNA]</scope>
    <source>
        <strain evidence="6">cv. DH55</strain>
    </source>
</reference>
<proteinExistence type="predicted"/>
<keyword evidence="2 4" id="KW-0863">Zinc-finger</keyword>